<dbReference type="EMBL" id="BT085371">
    <property type="protein sequence ID" value="ACR35724.1"/>
    <property type="molecule type" value="mRNA"/>
</dbReference>
<accession>C4J3H4</accession>
<proteinExistence type="evidence at transcript level"/>
<evidence type="ECO:0000313" key="2">
    <source>
        <dbReference type="EMBL" id="ACR35724.1"/>
    </source>
</evidence>
<feature type="region of interest" description="Disordered" evidence="1">
    <location>
        <begin position="100"/>
        <end position="142"/>
    </location>
</feature>
<reference evidence="2" key="1">
    <citation type="journal article" date="2009" name="PLoS Genet.">
        <title>Sequencing, mapping, and analysis of 27,455 maize full-length cDNAs.</title>
        <authorList>
            <person name="Soderlund C."/>
            <person name="Descour A."/>
            <person name="Kudrna D."/>
            <person name="Bomhoff M."/>
            <person name="Boyd L."/>
            <person name="Currie J."/>
            <person name="Angelova A."/>
            <person name="Collura K."/>
            <person name="Wissotski M."/>
            <person name="Ashley E."/>
            <person name="Morrow D."/>
            <person name="Fernandes J."/>
            <person name="Walbot V."/>
            <person name="Yu Y."/>
        </authorList>
    </citation>
    <scope>NUCLEOTIDE SEQUENCE</scope>
    <source>
        <strain evidence="2">B73</strain>
    </source>
</reference>
<feature type="compositionally biased region" description="Low complexity" evidence="1">
    <location>
        <begin position="104"/>
        <end position="118"/>
    </location>
</feature>
<sequence length="156" mass="15874">MDPLLRHSLPPPLLRPGQLAAAALGKDAAVAASACPGTAAATMGADLAAGALGPTFTMGADLATGSLSVTAFSVDQRPLLTCTGAAGQLAAAAAFSIGQHRPLSRSPSTPSSRLCRPPSRAEARQRRRAISSPATPSFDGQRPCCARRILPLLRKP</sequence>
<organism evidence="2">
    <name type="scientific">Zea mays</name>
    <name type="common">Maize</name>
    <dbReference type="NCBI Taxonomy" id="4577"/>
    <lineage>
        <taxon>Eukaryota</taxon>
        <taxon>Viridiplantae</taxon>
        <taxon>Streptophyta</taxon>
        <taxon>Embryophyta</taxon>
        <taxon>Tracheophyta</taxon>
        <taxon>Spermatophyta</taxon>
        <taxon>Magnoliopsida</taxon>
        <taxon>Liliopsida</taxon>
        <taxon>Poales</taxon>
        <taxon>Poaceae</taxon>
        <taxon>PACMAD clade</taxon>
        <taxon>Panicoideae</taxon>
        <taxon>Andropogonodae</taxon>
        <taxon>Andropogoneae</taxon>
        <taxon>Tripsacinae</taxon>
        <taxon>Zea</taxon>
    </lineage>
</organism>
<evidence type="ECO:0000256" key="1">
    <source>
        <dbReference type="SAM" id="MobiDB-lite"/>
    </source>
</evidence>
<dbReference type="AlphaFoldDB" id="C4J3H4"/>
<name>C4J3H4_MAIZE</name>
<reference evidence="2" key="2">
    <citation type="submission" date="2012-06" db="EMBL/GenBank/DDBJ databases">
        <authorList>
            <person name="Yu Y."/>
            <person name="Currie J."/>
            <person name="Lomeli R."/>
            <person name="Angelova A."/>
            <person name="Collura K."/>
            <person name="Wissotski M."/>
            <person name="Campos D."/>
            <person name="Kudrna D."/>
            <person name="Golser W."/>
            <person name="Ashely E."/>
            <person name="Descour A."/>
            <person name="Fernandes J."/>
            <person name="Soderlund C."/>
            <person name="Walbot V."/>
        </authorList>
    </citation>
    <scope>NUCLEOTIDE SEQUENCE</scope>
    <source>
        <strain evidence="2">B73</strain>
    </source>
</reference>
<protein>
    <submittedName>
        <fullName evidence="2">Uncharacterized protein</fullName>
    </submittedName>
</protein>